<dbReference type="AlphaFoldDB" id="A0A6A0A3I6"/>
<keyword evidence="3" id="KW-1185">Reference proteome</keyword>
<dbReference type="Proteomes" id="UP000485058">
    <property type="component" value="Unassembled WGS sequence"/>
</dbReference>
<protein>
    <submittedName>
        <fullName evidence="2">Uncharacterized protein</fullName>
    </submittedName>
</protein>
<reference evidence="2 3" key="1">
    <citation type="submission" date="2020-02" db="EMBL/GenBank/DDBJ databases">
        <title>Draft genome sequence of Haematococcus lacustris strain NIES-144.</title>
        <authorList>
            <person name="Morimoto D."/>
            <person name="Nakagawa S."/>
            <person name="Yoshida T."/>
            <person name="Sawayama S."/>
        </authorList>
    </citation>
    <scope>NUCLEOTIDE SEQUENCE [LARGE SCALE GENOMIC DNA]</scope>
    <source>
        <strain evidence="2 3">NIES-144</strain>
    </source>
</reference>
<accession>A0A6A0A3I6</accession>
<feature type="region of interest" description="Disordered" evidence="1">
    <location>
        <begin position="1"/>
        <end position="50"/>
    </location>
</feature>
<gene>
    <name evidence="2" type="ORF">HaLaN_25420</name>
</gene>
<dbReference type="EMBL" id="BLLF01003365">
    <property type="protein sequence ID" value="GFH27146.1"/>
    <property type="molecule type" value="Genomic_DNA"/>
</dbReference>
<name>A0A6A0A3I6_HAELA</name>
<comment type="caution">
    <text evidence="2">The sequence shown here is derived from an EMBL/GenBank/DDBJ whole genome shotgun (WGS) entry which is preliminary data.</text>
</comment>
<evidence type="ECO:0000256" key="1">
    <source>
        <dbReference type="SAM" id="MobiDB-lite"/>
    </source>
</evidence>
<feature type="compositionally biased region" description="Polar residues" evidence="1">
    <location>
        <begin position="34"/>
        <end position="45"/>
    </location>
</feature>
<organism evidence="2 3">
    <name type="scientific">Haematococcus lacustris</name>
    <name type="common">Green alga</name>
    <name type="synonym">Haematococcus pluvialis</name>
    <dbReference type="NCBI Taxonomy" id="44745"/>
    <lineage>
        <taxon>Eukaryota</taxon>
        <taxon>Viridiplantae</taxon>
        <taxon>Chlorophyta</taxon>
        <taxon>core chlorophytes</taxon>
        <taxon>Chlorophyceae</taxon>
        <taxon>CS clade</taxon>
        <taxon>Chlamydomonadales</taxon>
        <taxon>Haematococcaceae</taxon>
        <taxon>Haematococcus</taxon>
    </lineage>
</organism>
<evidence type="ECO:0000313" key="3">
    <source>
        <dbReference type="Proteomes" id="UP000485058"/>
    </source>
</evidence>
<sequence>MGCSGGRLANSISPASIPQRRRSSHRARDASTSLSTAGLQDSPGPSSRGWRLDLLPRHHGLWPQHCSLRPAAWLGSRMWGLASLASPDPTICKCSREA</sequence>
<proteinExistence type="predicted"/>
<evidence type="ECO:0000313" key="2">
    <source>
        <dbReference type="EMBL" id="GFH27146.1"/>
    </source>
</evidence>